<protein>
    <submittedName>
        <fullName evidence="2">Uncharacterized protein</fullName>
    </submittedName>
</protein>
<sequence length="207" mass="22893">MIVNNGDDRVFSPNIYTISWTVQLPIAVCRDINKQCINRVFKKKPSRIPFNIRASLMIIFDNSAITYYHQAIFTIKQFSCSWCAVRLLLTKSHIQIELVKHLQMISIPIEYILKLAILISECLQQSLLLRTKIHVAVRADVDDDNACIDGQNVAEAADVDDDNASIVTENIDEDSSSLSSSSSAKSVATQTPSLPSASPSPQSSPTP</sequence>
<evidence type="ECO:0000313" key="3">
    <source>
        <dbReference type="Proteomes" id="UP000790347"/>
    </source>
</evidence>
<evidence type="ECO:0000313" key="2">
    <source>
        <dbReference type="EMBL" id="KAH9527788.1"/>
    </source>
</evidence>
<feature type="region of interest" description="Disordered" evidence="1">
    <location>
        <begin position="170"/>
        <end position="207"/>
    </location>
</feature>
<comment type="caution">
    <text evidence="2">The sequence shown here is derived from an EMBL/GenBank/DDBJ whole genome shotgun (WGS) entry which is preliminary data.</text>
</comment>
<accession>A0A922IBI7</accession>
<dbReference type="AlphaFoldDB" id="A0A922IBI7"/>
<name>A0A922IBI7_DERFA</name>
<dbReference type="EMBL" id="ASGP02000001">
    <property type="protein sequence ID" value="KAH9527788.1"/>
    <property type="molecule type" value="Genomic_DNA"/>
</dbReference>
<organism evidence="2 3">
    <name type="scientific">Dermatophagoides farinae</name>
    <name type="common">American house dust mite</name>
    <dbReference type="NCBI Taxonomy" id="6954"/>
    <lineage>
        <taxon>Eukaryota</taxon>
        <taxon>Metazoa</taxon>
        <taxon>Ecdysozoa</taxon>
        <taxon>Arthropoda</taxon>
        <taxon>Chelicerata</taxon>
        <taxon>Arachnida</taxon>
        <taxon>Acari</taxon>
        <taxon>Acariformes</taxon>
        <taxon>Sarcoptiformes</taxon>
        <taxon>Astigmata</taxon>
        <taxon>Psoroptidia</taxon>
        <taxon>Analgoidea</taxon>
        <taxon>Pyroglyphidae</taxon>
        <taxon>Dermatophagoidinae</taxon>
        <taxon>Dermatophagoides</taxon>
    </lineage>
</organism>
<evidence type="ECO:0000256" key="1">
    <source>
        <dbReference type="SAM" id="MobiDB-lite"/>
    </source>
</evidence>
<reference evidence="2" key="1">
    <citation type="submission" date="2013-05" db="EMBL/GenBank/DDBJ databases">
        <authorList>
            <person name="Yim A.K.Y."/>
            <person name="Chan T.F."/>
            <person name="Ji K.M."/>
            <person name="Liu X.Y."/>
            <person name="Zhou J.W."/>
            <person name="Li R.Q."/>
            <person name="Yang K.Y."/>
            <person name="Li J."/>
            <person name="Li M."/>
            <person name="Law P.T.W."/>
            <person name="Wu Y.L."/>
            <person name="Cai Z.L."/>
            <person name="Qin H."/>
            <person name="Bao Y."/>
            <person name="Leung R.K.K."/>
            <person name="Ng P.K.S."/>
            <person name="Zou J."/>
            <person name="Zhong X.J."/>
            <person name="Ran P.X."/>
            <person name="Zhong N.S."/>
            <person name="Liu Z.G."/>
            <person name="Tsui S.K.W."/>
        </authorList>
    </citation>
    <scope>NUCLEOTIDE SEQUENCE</scope>
    <source>
        <strain evidence="2">Derf</strain>
        <tissue evidence="2">Whole organism</tissue>
    </source>
</reference>
<proteinExistence type="predicted"/>
<keyword evidence="3" id="KW-1185">Reference proteome</keyword>
<feature type="compositionally biased region" description="Low complexity" evidence="1">
    <location>
        <begin position="176"/>
        <end position="201"/>
    </location>
</feature>
<reference evidence="2" key="2">
    <citation type="journal article" date="2022" name="Res Sq">
        <title>Comparative Genomics Reveals Insights into the Divergent Evolution of Astigmatic Mites and Household Pest Adaptations.</title>
        <authorList>
            <person name="Xiong Q."/>
            <person name="Wan A.T.-Y."/>
            <person name="Liu X.-Y."/>
            <person name="Fung C.S.-H."/>
            <person name="Xiao X."/>
            <person name="Malainual N."/>
            <person name="Hou J."/>
            <person name="Wang L."/>
            <person name="Wang M."/>
            <person name="Yang K."/>
            <person name="Cui Y."/>
            <person name="Leung E."/>
            <person name="Nong W."/>
            <person name="Shin S.-K."/>
            <person name="Au S."/>
            <person name="Jeong K.Y."/>
            <person name="Chew F.T."/>
            <person name="Hui J."/>
            <person name="Leung T.F."/>
            <person name="Tungtrongchitr A."/>
            <person name="Zhong N."/>
            <person name="Liu Z."/>
            <person name="Tsui S."/>
        </authorList>
    </citation>
    <scope>NUCLEOTIDE SEQUENCE</scope>
    <source>
        <strain evidence="2">Derf</strain>
        <tissue evidence="2">Whole organism</tissue>
    </source>
</reference>
<dbReference type="Proteomes" id="UP000790347">
    <property type="component" value="Unassembled WGS sequence"/>
</dbReference>
<gene>
    <name evidence="2" type="ORF">DERF_001785</name>
</gene>